<keyword evidence="2" id="KW-1185">Reference proteome</keyword>
<evidence type="ECO:0000313" key="2">
    <source>
        <dbReference type="Proteomes" id="UP000028561"/>
    </source>
</evidence>
<dbReference type="GeneID" id="20283276"/>
<accession>A0A075M0Q9</accession>
<dbReference type="EMBL" id="KJ489402">
    <property type="protein sequence ID" value="AIF72165.1"/>
    <property type="molecule type" value="Genomic_DNA"/>
</dbReference>
<reference evidence="2" key="1">
    <citation type="submission" date="2014-09" db="EMBL/GenBank/DDBJ databases">
        <title>Genomic characterization and comparison of seven Myoviridae bacteriophage infecting Bacillus thuringiensis.</title>
        <authorList>
            <person name="Sauder A.B."/>
            <person name="McKenzie Q.R."/>
            <person name="Temple L.M."/>
            <person name="Alexis B.K."/>
            <person name="Al-Atrache Z."/>
            <person name="Lewis L.O."/>
            <person name="Loesser-Casey K.E."/>
            <person name="Mitchell K.J."/>
        </authorList>
    </citation>
    <scope>NUCLEOTIDE SEQUENCE [LARGE SCALE GENOMIC DNA]</scope>
</reference>
<dbReference type="Proteomes" id="UP000028561">
    <property type="component" value="Segment"/>
</dbReference>
<evidence type="ECO:0000313" key="1">
    <source>
        <dbReference type="EMBL" id="AIF72165.1"/>
    </source>
</evidence>
<proteinExistence type="predicted"/>
<dbReference type="RefSeq" id="YP_009056054.1">
    <property type="nucleotide sequence ID" value="NC_024788.1"/>
</dbReference>
<name>A0A075M0Q9_9CAUD</name>
<protein>
    <submittedName>
        <fullName evidence="1">Uncharacterized protein</fullName>
    </submittedName>
</protein>
<sequence>MIHTKDSNNIYTIYKFDELDLKARKQAYNNYVEMYKPYYKASDIISYIEYKHKAIRESLLYYHDGTHVEF</sequence>
<dbReference type="KEGG" id="vg:20283276"/>
<organism evidence="1 2">
    <name type="scientific">Bacillus phage Riley</name>
    <dbReference type="NCBI Taxonomy" id="1486662"/>
    <lineage>
        <taxon>Viruses</taxon>
        <taxon>Duplodnaviria</taxon>
        <taxon>Heunggongvirae</taxon>
        <taxon>Uroviricota</taxon>
        <taxon>Caudoviricetes</taxon>
        <taxon>Herelleviridae</taxon>
        <taxon>Bastillevirinae</taxon>
        <taxon>Bequatrovirus</taxon>
        <taxon>Bequatrovirus riley</taxon>
    </lineage>
</organism>
<reference evidence="1 2" key="2">
    <citation type="journal article" date="2016" name="Virology (Lond)">
        <title>Genomic characterization and comparison of seven Myoviridae bacteriophage infecting Bacillus thuringiensis.</title>
        <authorList>
            <person name="Sauder A.B."/>
            <person name="Quinn M.R."/>
            <person name="Brouillette A."/>
            <person name="Caruso S."/>
            <person name="Cresawn S."/>
            <person name="Erill I."/>
            <person name="Lewis L."/>
            <person name="Loesser-Casey K."/>
            <person name="Pate M."/>
            <person name="Scott C."/>
            <person name="Stockwell S."/>
            <person name="Temple L."/>
        </authorList>
    </citation>
    <scope>NUCLEOTIDE SEQUENCE [LARGE SCALE GENOMIC DNA]</scope>
</reference>